<organism evidence="2 3">
    <name type="scientific">Dactylonectria macrodidyma</name>
    <dbReference type="NCBI Taxonomy" id="307937"/>
    <lineage>
        <taxon>Eukaryota</taxon>
        <taxon>Fungi</taxon>
        <taxon>Dikarya</taxon>
        <taxon>Ascomycota</taxon>
        <taxon>Pezizomycotina</taxon>
        <taxon>Sordariomycetes</taxon>
        <taxon>Hypocreomycetidae</taxon>
        <taxon>Hypocreales</taxon>
        <taxon>Nectriaceae</taxon>
        <taxon>Dactylonectria</taxon>
    </lineage>
</organism>
<protein>
    <submittedName>
        <fullName evidence="2">Uncharacterized protein</fullName>
    </submittedName>
</protein>
<sequence>MSLPKLIISIDRSILSQTSEDCLVLLREVNKTFTTAFAVAQLTATLTGDRQLLSCNVFTWVDEFQITAWKPYDEGLLAPQATTVCNPVEITYKQTTQFINSVFQPAKLLGTQAWSNPPEKTFAIEKLGFRFRFRVSQRARPNGQFLPLFTSRFTPSLQGRTEICIGDKASLSLRKFAMFWSNVRVSPGDAVTLPEDKSQSHIVTLADDLPKHMRYGYLSPDKPTPDENPGWYPEPLPPTYVPIGSTNGSTAKL</sequence>
<reference evidence="2" key="1">
    <citation type="journal article" date="2021" name="Nat. Commun.">
        <title>Genetic determinants of endophytism in the Arabidopsis root mycobiome.</title>
        <authorList>
            <person name="Mesny F."/>
            <person name="Miyauchi S."/>
            <person name="Thiergart T."/>
            <person name="Pickel B."/>
            <person name="Atanasova L."/>
            <person name="Karlsson M."/>
            <person name="Huettel B."/>
            <person name="Barry K.W."/>
            <person name="Haridas S."/>
            <person name="Chen C."/>
            <person name="Bauer D."/>
            <person name="Andreopoulos W."/>
            <person name="Pangilinan J."/>
            <person name="LaButti K."/>
            <person name="Riley R."/>
            <person name="Lipzen A."/>
            <person name="Clum A."/>
            <person name="Drula E."/>
            <person name="Henrissat B."/>
            <person name="Kohler A."/>
            <person name="Grigoriev I.V."/>
            <person name="Martin F.M."/>
            <person name="Hacquard S."/>
        </authorList>
    </citation>
    <scope>NUCLEOTIDE SEQUENCE</scope>
    <source>
        <strain evidence="2">MPI-CAGE-AT-0147</strain>
    </source>
</reference>
<evidence type="ECO:0000313" key="3">
    <source>
        <dbReference type="Proteomes" id="UP000738349"/>
    </source>
</evidence>
<evidence type="ECO:0000256" key="1">
    <source>
        <dbReference type="SAM" id="MobiDB-lite"/>
    </source>
</evidence>
<accession>A0A9P9J8K7</accession>
<feature type="compositionally biased region" description="Polar residues" evidence="1">
    <location>
        <begin position="244"/>
        <end position="253"/>
    </location>
</feature>
<feature type="region of interest" description="Disordered" evidence="1">
    <location>
        <begin position="219"/>
        <end position="253"/>
    </location>
</feature>
<dbReference type="EMBL" id="JAGMUV010000006">
    <property type="protein sequence ID" value="KAH7153506.1"/>
    <property type="molecule type" value="Genomic_DNA"/>
</dbReference>
<dbReference type="OrthoDB" id="5374864at2759"/>
<dbReference type="AlphaFoldDB" id="A0A9P9J8K7"/>
<name>A0A9P9J8K7_9HYPO</name>
<proteinExistence type="predicted"/>
<evidence type="ECO:0000313" key="2">
    <source>
        <dbReference type="EMBL" id="KAH7153506.1"/>
    </source>
</evidence>
<comment type="caution">
    <text evidence="2">The sequence shown here is derived from an EMBL/GenBank/DDBJ whole genome shotgun (WGS) entry which is preliminary data.</text>
</comment>
<keyword evidence="3" id="KW-1185">Reference proteome</keyword>
<dbReference type="Proteomes" id="UP000738349">
    <property type="component" value="Unassembled WGS sequence"/>
</dbReference>
<gene>
    <name evidence="2" type="ORF">EDB81DRAFT_946339</name>
</gene>